<feature type="region of interest" description="Disordered" evidence="7">
    <location>
        <begin position="542"/>
        <end position="562"/>
    </location>
</feature>
<keyword evidence="6" id="KW-0479">Metal-binding</keyword>
<keyword evidence="5" id="KW-0804">Transcription</keyword>
<feature type="domain" description="RING-type" evidence="8">
    <location>
        <begin position="83"/>
        <end position="190"/>
    </location>
</feature>
<dbReference type="EMBL" id="CCYA01000252">
    <property type="protein sequence ID" value="CEH15032.1"/>
    <property type="molecule type" value="Genomic_DNA"/>
</dbReference>
<proteinExistence type="predicted"/>
<sequence>MMGSKAYRDEPCDNVTCLRAGDQSSTSSAAAAEGVEPLIEQLMNTSPPNVSTSTLSGPAHSHSRPSKECDAASPRSESDSPTCLICLEDLRHGHHRFESLNLPQKPALAGADPRIANISSADRIDGRVLVGREDVYEAEAAWQRQRIVLPRCAHSLFCLGCIIKWQATTSSKSRSDDAAHQHSAKCPLCTREIGPYVLYDIRGAEEYSRYWFSPKQQDEEESTRPRLRAPASVSRHSVSSVRPPPVQRRRRLAQQSWGETSQTSESILERGIERRKNVYEMNLWALHVGANKKSAFGPPPSPSQINESGNHQRRLRAWLEREYQALPMMGLSFGPGRGSKALHSAPSASLDRGTTSADHSFLCTYTLAILCSVPAKSDEAIRLLSEFLGVQRAQHFLHETNAFMRSARDVAKYDAVVRYALAGVVCGLSELRVDKRTRQVGKVLLHPLPVMLRVTDGGFLSDTQHLTSGDVKGKRRRVDPEDEAGCWKLGMEHEPPFVQSRRRTHSREGALRRCSSTDPPPTMFKELLAWDVCMPEGSRQANSQTILRKAPSSSSRQPVPDVDVDGRQAALLVELHSKEAPRNLSKHDIGARREMLLKRLMRERAIGFQSWRDKGPVDLGQPSRESSGDASAVRTSASAGLHDETSMTEPPLVPPGSAKFHEPQLSSGSSMGGAAHQDVSAKNSSDAARVSPSENLNRLDLEQALRKRASEARLRHVLLSRQRSVRLS</sequence>
<evidence type="ECO:0000259" key="8">
    <source>
        <dbReference type="PROSITE" id="PS50089"/>
    </source>
</evidence>
<evidence type="ECO:0000256" key="7">
    <source>
        <dbReference type="SAM" id="MobiDB-lite"/>
    </source>
</evidence>
<keyword evidence="6" id="KW-0863">Zinc-finger</keyword>
<dbReference type="Proteomes" id="UP000054845">
    <property type="component" value="Unassembled WGS sequence"/>
</dbReference>
<feature type="compositionally biased region" description="Polar residues" evidence="7">
    <location>
        <begin position="542"/>
        <end position="557"/>
    </location>
</feature>
<dbReference type="OrthoDB" id="21204at2759"/>
<dbReference type="AlphaFoldDB" id="A0A0P1BFJ2"/>
<feature type="region of interest" description="Disordered" evidence="7">
    <location>
        <begin position="214"/>
        <end position="262"/>
    </location>
</feature>
<dbReference type="Gene3D" id="3.30.40.10">
    <property type="entry name" value="Zinc/RING finger domain, C3HC4 (zinc finger)"/>
    <property type="match status" value="1"/>
</dbReference>
<keyword evidence="6" id="KW-0862">Zinc</keyword>
<evidence type="ECO:0000313" key="9">
    <source>
        <dbReference type="EMBL" id="CEH15032.1"/>
    </source>
</evidence>
<dbReference type="STRING" id="401625.A0A0P1BFJ2"/>
<feature type="compositionally biased region" description="Low complexity" evidence="7">
    <location>
        <begin position="228"/>
        <end position="241"/>
    </location>
</feature>
<dbReference type="InterPro" id="IPR001841">
    <property type="entry name" value="Znf_RING"/>
</dbReference>
<feature type="region of interest" description="Disordered" evidence="7">
    <location>
        <begin position="612"/>
        <end position="696"/>
    </location>
</feature>
<dbReference type="GO" id="GO:0061630">
    <property type="term" value="F:ubiquitin protein ligase activity"/>
    <property type="evidence" value="ECO:0007669"/>
    <property type="project" value="UniProtKB-EC"/>
</dbReference>
<feature type="compositionally biased region" description="Polar residues" evidence="7">
    <location>
        <begin position="42"/>
        <end position="56"/>
    </location>
</feature>
<accession>A0A0P1BFJ2</accession>
<dbReference type="EC" id="2.3.2.27" evidence="2"/>
<evidence type="ECO:0000256" key="6">
    <source>
        <dbReference type="PROSITE-ProRule" id="PRU00175"/>
    </source>
</evidence>
<dbReference type="GO" id="GO:0006513">
    <property type="term" value="P:protein monoubiquitination"/>
    <property type="evidence" value="ECO:0007669"/>
    <property type="project" value="TreeGrafter"/>
</dbReference>
<evidence type="ECO:0000256" key="5">
    <source>
        <dbReference type="ARBA" id="ARBA00023163"/>
    </source>
</evidence>
<keyword evidence="3" id="KW-0808">Transferase</keyword>
<evidence type="ECO:0000256" key="4">
    <source>
        <dbReference type="ARBA" id="ARBA00023015"/>
    </source>
</evidence>
<organism evidence="9 10">
    <name type="scientific">Ceraceosorus bombacis</name>
    <dbReference type="NCBI Taxonomy" id="401625"/>
    <lineage>
        <taxon>Eukaryota</taxon>
        <taxon>Fungi</taxon>
        <taxon>Dikarya</taxon>
        <taxon>Basidiomycota</taxon>
        <taxon>Ustilaginomycotina</taxon>
        <taxon>Exobasidiomycetes</taxon>
        <taxon>Ceraceosorales</taxon>
        <taxon>Ceraceosoraceae</taxon>
        <taxon>Ceraceosorus</taxon>
    </lineage>
</organism>
<evidence type="ECO:0000256" key="3">
    <source>
        <dbReference type="ARBA" id="ARBA00022679"/>
    </source>
</evidence>
<dbReference type="PANTHER" id="PTHR46077">
    <property type="entry name" value="E3 UBIQUITIN-PROTEIN LIGASE TOPORS"/>
    <property type="match status" value="1"/>
</dbReference>
<keyword evidence="4" id="KW-0805">Transcription regulation</keyword>
<comment type="catalytic activity">
    <reaction evidence="1">
        <text>S-ubiquitinyl-[E2 ubiquitin-conjugating enzyme]-L-cysteine + [acceptor protein]-L-lysine = [E2 ubiquitin-conjugating enzyme]-L-cysteine + N(6)-ubiquitinyl-[acceptor protein]-L-lysine.</text>
        <dbReference type="EC" id="2.3.2.27"/>
    </reaction>
</comment>
<dbReference type="InterPro" id="IPR013083">
    <property type="entry name" value="Znf_RING/FYVE/PHD"/>
</dbReference>
<feature type="compositionally biased region" description="Polar residues" evidence="7">
    <location>
        <begin position="680"/>
        <end position="696"/>
    </location>
</feature>
<reference evidence="9 10" key="1">
    <citation type="submission" date="2014-09" db="EMBL/GenBank/DDBJ databases">
        <authorList>
            <person name="Magalhaes I.L.F."/>
            <person name="Oliveira U."/>
            <person name="Santos F.R."/>
            <person name="Vidigal T.H.D.A."/>
            <person name="Brescovit A.D."/>
            <person name="Santos A.J."/>
        </authorList>
    </citation>
    <scope>NUCLEOTIDE SEQUENCE [LARGE SCALE GENOMIC DNA]</scope>
</reference>
<dbReference type="GO" id="GO:0008270">
    <property type="term" value="F:zinc ion binding"/>
    <property type="evidence" value="ECO:0007669"/>
    <property type="project" value="UniProtKB-KW"/>
</dbReference>
<evidence type="ECO:0000256" key="1">
    <source>
        <dbReference type="ARBA" id="ARBA00000900"/>
    </source>
</evidence>
<feature type="region of interest" description="Disordered" evidence="7">
    <location>
        <begin position="498"/>
        <end position="518"/>
    </location>
</feature>
<dbReference type="PROSITE" id="PS50089">
    <property type="entry name" value="ZF_RING_2"/>
    <property type="match status" value="1"/>
</dbReference>
<feature type="region of interest" description="Disordered" evidence="7">
    <location>
        <begin position="1"/>
        <end position="79"/>
    </location>
</feature>
<keyword evidence="10" id="KW-1185">Reference proteome</keyword>
<dbReference type="SMART" id="SM00184">
    <property type="entry name" value="RING"/>
    <property type="match status" value="1"/>
</dbReference>
<evidence type="ECO:0000313" key="10">
    <source>
        <dbReference type="Proteomes" id="UP000054845"/>
    </source>
</evidence>
<evidence type="ECO:0000256" key="2">
    <source>
        <dbReference type="ARBA" id="ARBA00012483"/>
    </source>
</evidence>
<dbReference type="SUPFAM" id="SSF57850">
    <property type="entry name" value="RING/U-box"/>
    <property type="match status" value="1"/>
</dbReference>
<feature type="compositionally biased region" description="Polar residues" evidence="7">
    <location>
        <begin position="253"/>
        <end position="262"/>
    </location>
</feature>
<protein>
    <recommendedName>
        <fullName evidence="2">RING-type E3 ubiquitin transferase</fullName>
        <ecNumber evidence="2">2.3.2.27</ecNumber>
    </recommendedName>
</protein>
<dbReference type="PANTHER" id="PTHR46077:SF1">
    <property type="entry name" value="TOP1 BINDING ARGININE_SERINE RICH PROTEIN, E3 UBIQUITIN LIGASE"/>
    <property type="match status" value="1"/>
</dbReference>
<feature type="compositionally biased region" description="Basic and acidic residues" evidence="7">
    <location>
        <begin position="1"/>
        <end position="11"/>
    </location>
</feature>
<feature type="compositionally biased region" description="Polar residues" evidence="7">
    <location>
        <begin position="623"/>
        <end position="638"/>
    </location>
</feature>
<dbReference type="GO" id="GO:0000209">
    <property type="term" value="P:protein polyubiquitination"/>
    <property type="evidence" value="ECO:0007669"/>
    <property type="project" value="TreeGrafter"/>
</dbReference>
<name>A0A0P1BFJ2_9BASI</name>